<dbReference type="SUPFAM" id="SSF52058">
    <property type="entry name" value="L domain-like"/>
    <property type="match status" value="1"/>
</dbReference>
<organism evidence="1 3">
    <name type="scientific">Adineta steineri</name>
    <dbReference type="NCBI Taxonomy" id="433720"/>
    <lineage>
        <taxon>Eukaryota</taxon>
        <taxon>Metazoa</taxon>
        <taxon>Spiralia</taxon>
        <taxon>Gnathifera</taxon>
        <taxon>Rotifera</taxon>
        <taxon>Eurotatoria</taxon>
        <taxon>Bdelloidea</taxon>
        <taxon>Adinetida</taxon>
        <taxon>Adinetidae</taxon>
        <taxon>Adineta</taxon>
    </lineage>
</organism>
<accession>A0A813TUA0</accession>
<sequence>MGTKLSLPSKQYVGCSIFETLSNDILLELFDYLFSNEIYASFGHLNKRLDNLIDSYPQHVNFQFNMIIPRYIRSLKMTSTNQVPLYFSLHSSQLSNIRGLTLSNLYVQQLHDMLNIIEFQQLEYIYLGVCREGITQNDLIKSVQTKILTLGKYCLRRCHLRGHLLVNINDLPLSLPFLEYIHLDGCENFFALSSFLSRMPNVKFLRVSLLTSTRYPLQTVSCRITHLVLRLHSECSISELKIFFDTCCSYVEKLIIESCTEKFCLPKLLVNKQKWIEILPNRITWFHLKAIISVHDYLVFNIIKRSKFYDTISLMHNEYQKHLCQTIIEEPFLSVW</sequence>
<dbReference type="Proteomes" id="UP000663860">
    <property type="component" value="Unassembled WGS sequence"/>
</dbReference>
<dbReference type="Proteomes" id="UP000663868">
    <property type="component" value="Unassembled WGS sequence"/>
</dbReference>
<protein>
    <recommendedName>
        <fullName evidence="4">F-box domain-containing protein</fullName>
    </recommendedName>
</protein>
<evidence type="ECO:0008006" key="4">
    <source>
        <dbReference type="Google" id="ProtNLM"/>
    </source>
</evidence>
<reference evidence="1" key="1">
    <citation type="submission" date="2021-02" db="EMBL/GenBank/DDBJ databases">
        <authorList>
            <person name="Nowell W R."/>
        </authorList>
    </citation>
    <scope>NUCLEOTIDE SEQUENCE</scope>
</reference>
<dbReference type="EMBL" id="CAJNOE010000052">
    <property type="protein sequence ID" value="CAF0818364.1"/>
    <property type="molecule type" value="Genomic_DNA"/>
</dbReference>
<evidence type="ECO:0000313" key="2">
    <source>
        <dbReference type="EMBL" id="CAF3612429.1"/>
    </source>
</evidence>
<proteinExistence type="predicted"/>
<name>A0A813TUA0_9BILA</name>
<comment type="caution">
    <text evidence="1">The sequence shown here is derived from an EMBL/GenBank/DDBJ whole genome shotgun (WGS) entry which is preliminary data.</text>
</comment>
<gene>
    <name evidence="1" type="ORF">IZO911_LOCUS7857</name>
    <name evidence="2" type="ORF">KXQ929_LOCUS5712</name>
</gene>
<dbReference type="AlphaFoldDB" id="A0A813TUA0"/>
<dbReference type="EMBL" id="CAJOBB010000212">
    <property type="protein sequence ID" value="CAF3612429.1"/>
    <property type="molecule type" value="Genomic_DNA"/>
</dbReference>
<evidence type="ECO:0000313" key="1">
    <source>
        <dbReference type="EMBL" id="CAF0818364.1"/>
    </source>
</evidence>
<evidence type="ECO:0000313" key="3">
    <source>
        <dbReference type="Proteomes" id="UP000663860"/>
    </source>
</evidence>